<accession>A0A9W7KSB0</accession>
<keyword evidence="6" id="KW-0175">Coiled coil</keyword>
<dbReference type="PANTHER" id="PTHR33911">
    <property type="entry name" value="RRNA-PROCESSING PROTEIN EFG1"/>
    <property type="match status" value="1"/>
</dbReference>
<feature type="compositionally biased region" description="Basic and acidic residues" evidence="8">
    <location>
        <begin position="296"/>
        <end position="317"/>
    </location>
</feature>
<dbReference type="GO" id="GO:0005730">
    <property type="term" value="C:nucleolus"/>
    <property type="evidence" value="ECO:0007669"/>
    <property type="project" value="UniProtKB-SubCell"/>
</dbReference>
<proteinExistence type="inferred from homology"/>
<name>A0A9W7KSB0_9STRA</name>
<dbReference type="InterPro" id="IPR019310">
    <property type="entry name" value="Efg1"/>
</dbReference>
<gene>
    <name evidence="9" type="ORF">TrLO_g417</name>
</gene>
<evidence type="ECO:0000256" key="2">
    <source>
        <dbReference type="ARBA" id="ARBA00006916"/>
    </source>
</evidence>
<dbReference type="GO" id="GO:0030688">
    <property type="term" value="C:preribosome, small subunit precursor"/>
    <property type="evidence" value="ECO:0007669"/>
    <property type="project" value="TreeGrafter"/>
</dbReference>
<dbReference type="EMBL" id="BRXW01000141">
    <property type="protein sequence ID" value="GMI09827.1"/>
    <property type="molecule type" value="Genomic_DNA"/>
</dbReference>
<keyword evidence="5" id="KW-0698">rRNA processing</keyword>
<evidence type="ECO:0000256" key="6">
    <source>
        <dbReference type="ARBA" id="ARBA00023054"/>
    </source>
</evidence>
<dbReference type="GO" id="GO:0000462">
    <property type="term" value="P:maturation of SSU-rRNA from tricistronic rRNA transcript (SSU-rRNA, 5.8S rRNA, LSU-rRNA)"/>
    <property type="evidence" value="ECO:0007669"/>
    <property type="project" value="TreeGrafter"/>
</dbReference>
<evidence type="ECO:0000256" key="1">
    <source>
        <dbReference type="ARBA" id="ARBA00004604"/>
    </source>
</evidence>
<dbReference type="InterPro" id="IPR050786">
    <property type="entry name" value="EFG1_rRNA-proc"/>
</dbReference>
<evidence type="ECO:0000313" key="10">
    <source>
        <dbReference type="Proteomes" id="UP001165122"/>
    </source>
</evidence>
<comment type="subcellular location">
    <subcellularLocation>
        <location evidence="1">Nucleus</location>
        <location evidence="1">Nucleolus</location>
    </subcellularLocation>
</comment>
<evidence type="ECO:0000256" key="7">
    <source>
        <dbReference type="ARBA" id="ARBA00023242"/>
    </source>
</evidence>
<reference evidence="10" key="1">
    <citation type="journal article" date="2023" name="Commun. Biol.">
        <title>Genome analysis of Parmales, the sister group of diatoms, reveals the evolutionary specialization of diatoms from phago-mixotrophs to photoautotrophs.</title>
        <authorList>
            <person name="Ban H."/>
            <person name="Sato S."/>
            <person name="Yoshikawa S."/>
            <person name="Yamada K."/>
            <person name="Nakamura Y."/>
            <person name="Ichinomiya M."/>
            <person name="Sato N."/>
            <person name="Blanc-Mathieu R."/>
            <person name="Endo H."/>
            <person name="Kuwata A."/>
            <person name="Ogata H."/>
        </authorList>
    </citation>
    <scope>NUCLEOTIDE SEQUENCE [LARGE SCALE GENOMIC DNA]</scope>
    <source>
        <strain evidence="10">NIES 3700</strain>
    </source>
</reference>
<sequence length="336" mass="38380">MSPTSTSGSRSKKPSSKHGLERKFKPWRKHTSSKFSKKEGNASKPAKQSLKNQLRAKKRFLAKIGSSAPNSSSLTSQITALESEINLKETMEKEREIATKYHAIKFFERQKLTRLAKKISTFPPKSHKKGNEIIENGLRYLSEYPKGFKFISLFKSGGRFPSNFAAHSKLREDVRNGIVSLWGDDVFKEKDVKVDNRFEKGEKRGESELEKKMREAEREAEEEVERERREEEKEGERRDSSSSEEEEEDDDSSSSSSSSSSEDEAEAPPPVPAPADSDSEDDFFTNETPSTSLSESMKKQGKKEPKLEIGQRGDKSQGWKTQKQRKGEFKRKRERR</sequence>
<evidence type="ECO:0000256" key="5">
    <source>
        <dbReference type="ARBA" id="ARBA00022552"/>
    </source>
</evidence>
<protein>
    <recommendedName>
        <fullName evidence="3">rRNA-processing protein EFG1</fullName>
    </recommendedName>
    <alternativeName>
        <fullName evidence="4">rRNA-processing protein efg1</fullName>
    </alternativeName>
</protein>
<feature type="compositionally biased region" description="Basic and acidic residues" evidence="8">
    <location>
        <begin position="225"/>
        <end position="241"/>
    </location>
</feature>
<feature type="compositionally biased region" description="Basic residues" evidence="8">
    <location>
        <begin position="322"/>
        <end position="336"/>
    </location>
</feature>
<evidence type="ECO:0000256" key="4">
    <source>
        <dbReference type="ARBA" id="ARBA00019827"/>
    </source>
</evidence>
<organism evidence="9 10">
    <name type="scientific">Triparma laevis f. longispina</name>
    <dbReference type="NCBI Taxonomy" id="1714387"/>
    <lineage>
        <taxon>Eukaryota</taxon>
        <taxon>Sar</taxon>
        <taxon>Stramenopiles</taxon>
        <taxon>Ochrophyta</taxon>
        <taxon>Bolidophyceae</taxon>
        <taxon>Parmales</taxon>
        <taxon>Triparmaceae</taxon>
        <taxon>Triparma</taxon>
    </lineage>
</organism>
<comment type="similarity">
    <text evidence="2">Belongs to the EFG1 family.</text>
</comment>
<keyword evidence="10" id="KW-1185">Reference proteome</keyword>
<evidence type="ECO:0000256" key="8">
    <source>
        <dbReference type="SAM" id="MobiDB-lite"/>
    </source>
</evidence>
<feature type="region of interest" description="Disordered" evidence="8">
    <location>
        <begin position="202"/>
        <end position="336"/>
    </location>
</feature>
<feature type="compositionally biased region" description="Acidic residues" evidence="8">
    <location>
        <begin position="242"/>
        <end position="252"/>
    </location>
</feature>
<dbReference type="OrthoDB" id="47732at2759"/>
<dbReference type="Pfam" id="PF10153">
    <property type="entry name" value="Efg1"/>
    <property type="match status" value="1"/>
</dbReference>
<dbReference type="PANTHER" id="PTHR33911:SF1">
    <property type="entry name" value="RRNA-PROCESSING PROTEIN EFG1"/>
    <property type="match status" value="1"/>
</dbReference>
<feature type="compositionally biased region" description="Basic and acidic residues" evidence="8">
    <location>
        <begin position="202"/>
        <end position="217"/>
    </location>
</feature>
<feature type="compositionally biased region" description="Polar residues" evidence="8">
    <location>
        <begin position="285"/>
        <end position="295"/>
    </location>
</feature>
<keyword evidence="7" id="KW-0539">Nucleus</keyword>
<evidence type="ECO:0000256" key="3">
    <source>
        <dbReference type="ARBA" id="ARBA00018689"/>
    </source>
</evidence>
<feature type="region of interest" description="Disordered" evidence="8">
    <location>
        <begin position="1"/>
        <end position="55"/>
    </location>
</feature>
<dbReference type="AlphaFoldDB" id="A0A9W7KSB0"/>
<dbReference type="Proteomes" id="UP001165122">
    <property type="component" value="Unassembled WGS sequence"/>
</dbReference>
<comment type="caution">
    <text evidence="9">The sequence shown here is derived from an EMBL/GenBank/DDBJ whole genome shotgun (WGS) entry which is preliminary data.</text>
</comment>
<evidence type="ECO:0000313" key="9">
    <source>
        <dbReference type="EMBL" id="GMI09827.1"/>
    </source>
</evidence>